<evidence type="ECO:0000313" key="3">
    <source>
        <dbReference type="Proteomes" id="UP001382455"/>
    </source>
</evidence>
<gene>
    <name evidence="2" type="ORF">WAE96_08695</name>
</gene>
<keyword evidence="1" id="KW-0472">Membrane</keyword>
<proteinExistence type="predicted"/>
<comment type="caution">
    <text evidence="2">The sequence shown here is derived from an EMBL/GenBank/DDBJ whole genome shotgun (WGS) entry which is preliminary data.</text>
</comment>
<feature type="transmembrane region" description="Helical" evidence="1">
    <location>
        <begin position="117"/>
        <end position="139"/>
    </location>
</feature>
<dbReference type="EMBL" id="JBAWKS010000001">
    <property type="protein sequence ID" value="MEI4549757.1"/>
    <property type="molecule type" value="Genomic_DNA"/>
</dbReference>
<dbReference type="Proteomes" id="UP001382455">
    <property type="component" value="Unassembled WGS sequence"/>
</dbReference>
<reference evidence="2 3" key="1">
    <citation type="submission" date="2023-12" db="EMBL/GenBank/DDBJ databases">
        <title>Friends and Foes: Symbiotic and Algicidal bacterial influence on Karenia brevis blooms.</title>
        <authorList>
            <person name="Fei C."/>
            <person name="Mohamed A.R."/>
            <person name="Booker A."/>
            <person name="Arshad M."/>
            <person name="Klass S."/>
            <person name="Ahn S."/>
            <person name="Gilbert P.M."/>
            <person name="Heil C.A."/>
            <person name="Martinez J.M."/>
            <person name="Amin S.A."/>
        </authorList>
    </citation>
    <scope>NUCLEOTIDE SEQUENCE [LARGE SCALE GENOMIC DNA]</scope>
    <source>
        <strain evidence="2 3">CE15</strain>
    </source>
</reference>
<accession>A0ABU8ES86</accession>
<organism evidence="2 3">
    <name type="scientific">Pseudoalteromonas spongiae</name>
    <dbReference type="NCBI Taxonomy" id="298657"/>
    <lineage>
        <taxon>Bacteria</taxon>
        <taxon>Pseudomonadati</taxon>
        <taxon>Pseudomonadota</taxon>
        <taxon>Gammaproteobacteria</taxon>
        <taxon>Alteromonadales</taxon>
        <taxon>Pseudoalteromonadaceae</taxon>
        <taxon>Pseudoalteromonas</taxon>
    </lineage>
</organism>
<feature type="transmembrane region" description="Helical" evidence="1">
    <location>
        <begin position="59"/>
        <end position="78"/>
    </location>
</feature>
<feature type="transmembrane region" description="Helical" evidence="1">
    <location>
        <begin position="21"/>
        <end position="39"/>
    </location>
</feature>
<keyword evidence="1" id="KW-1133">Transmembrane helix</keyword>
<dbReference type="Pfam" id="PF11143">
    <property type="entry name" value="DUF2919"/>
    <property type="match status" value="1"/>
</dbReference>
<dbReference type="RefSeq" id="WP_336435197.1">
    <property type="nucleotide sequence ID" value="NZ_JBAWKS010000001.1"/>
</dbReference>
<feature type="transmembrane region" description="Helical" evidence="1">
    <location>
        <begin position="90"/>
        <end position="111"/>
    </location>
</feature>
<dbReference type="InterPro" id="IPR021318">
    <property type="entry name" value="DUF2919"/>
</dbReference>
<name>A0ABU8ES86_9GAMM</name>
<sequence>MTRFGPEYWDKNGYFRAPIGFVLVLALLLRPYILWLFAAASRREDLNLMAIFYPQKQQFFVALAIAGLSIVVTFCYLFRRPNAMQWPKYMWRYARWLLLANVVMDLTWSLLQAKSQYYSFSIGLAVQLVLLSWAGLYLLKSRYLSVYFNEWPEPETKEEGK</sequence>
<keyword evidence="1" id="KW-0812">Transmembrane</keyword>
<keyword evidence="3" id="KW-1185">Reference proteome</keyword>
<evidence type="ECO:0000256" key="1">
    <source>
        <dbReference type="SAM" id="Phobius"/>
    </source>
</evidence>
<protein>
    <submittedName>
        <fullName evidence="2">DUF2919 domain-containing protein</fullName>
    </submittedName>
</protein>
<evidence type="ECO:0000313" key="2">
    <source>
        <dbReference type="EMBL" id="MEI4549757.1"/>
    </source>
</evidence>